<evidence type="ECO:0000259" key="8">
    <source>
        <dbReference type="PROSITE" id="PS51214"/>
    </source>
</evidence>
<keyword evidence="4" id="KW-0653">Protein transport</keyword>
<dbReference type="PANTHER" id="PTHR23316">
    <property type="entry name" value="IMPORTIN ALPHA"/>
    <property type="match status" value="1"/>
</dbReference>
<gene>
    <name evidence="9" type="primary">Kpna3</name>
    <name evidence="9" type="ORF">GZH46_02846</name>
</gene>
<dbReference type="InterPro" id="IPR032413">
    <property type="entry name" value="Arm_3"/>
</dbReference>
<accession>A0ABQ7S5G3</accession>
<feature type="region of interest" description="Disordered" evidence="7">
    <location>
        <begin position="1"/>
        <end position="84"/>
    </location>
</feature>
<evidence type="ECO:0000256" key="1">
    <source>
        <dbReference type="ARBA" id="ARBA00010394"/>
    </source>
</evidence>
<evidence type="ECO:0000256" key="2">
    <source>
        <dbReference type="ARBA" id="ARBA00022448"/>
    </source>
</evidence>
<evidence type="ECO:0000313" key="10">
    <source>
        <dbReference type="Proteomes" id="UP000825002"/>
    </source>
</evidence>
<dbReference type="InterPro" id="IPR024931">
    <property type="entry name" value="Importin_alpha"/>
</dbReference>
<dbReference type="Proteomes" id="UP000825002">
    <property type="component" value="Unassembled WGS sequence"/>
</dbReference>
<keyword evidence="2 6" id="KW-0813">Transport</keyword>
<dbReference type="InterPro" id="IPR016024">
    <property type="entry name" value="ARM-type_fold"/>
</dbReference>
<protein>
    <submittedName>
        <fullName evidence="9">Importin subunit alpha-4</fullName>
    </submittedName>
</protein>
<reference evidence="9 10" key="1">
    <citation type="submission" date="2020-10" db="EMBL/GenBank/DDBJ databases">
        <authorList>
            <person name="Klimov P.B."/>
            <person name="Dyachkov S.M."/>
            <person name="Chetverikov P.E."/>
        </authorList>
    </citation>
    <scope>NUCLEOTIDE SEQUENCE [LARGE SCALE GENOMIC DNA]</scope>
    <source>
        <strain evidence="9">BMOC 18-1129-001#AD2665</strain>
        <tissue evidence="9">Entire mites</tissue>
    </source>
</reference>
<feature type="non-terminal residue" evidence="9">
    <location>
        <position position="1"/>
    </location>
</feature>
<evidence type="ECO:0000256" key="5">
    <source>
        <dbReference type="PROSITE-ProRule" id="PRU00259"/>
    </source>
</evidence>
<name>A0ABQ7S5G3_9ACAR</name>
<dbReference type="EMBL" id="JAIFTH010001164">
    <property type="protein sequence ID" value="KAG9508651.1"/>
    <property type="molecule type" value="Genomic_DNA"/>
</dbReference>
<dbReference type="InterPro" id="IPR000225">
    <property type="entry name" value="Armadillo"/>
</dbReference>
<dbReference type="Pfam" id="PF01749">
    <property type="entry name" value="IBB"/>
    <property type="match status" value="1"/>
</dbReference>
<dbReference type="InterPro" id="IPR011989">
    <property type="entry name" value="ARM-like"/>
</dbReference>
<evidence type="ECO:0000256" key="6">
    <source>
        <dbReference type="PROSITE-ProRule" id="PRU00561"/>
    </source>
</evidence>
<dbReference type="InterPro" id="IPR002652">
    <property type="entry name" value="Importin-a_IBB"/>
</dbReference>
<evidence type="ECO:0000256" key="7">
    <source>
        <dbReference type="SAM" id="MobiDB-lite"/>
    </source>
</evidence>
<dbReference type="SUPFAM" id="SSF48371">
    <property type="entry name" value="ARM repeat"/>
    <property type="match status" value="1"/>
</dbReference>
<dbReference type="PIRSF" id="PIRSF005673">
    <property type="entry name" value="Importin_alpha"/>
    <property type="match status" value="1"/>
</dbReference>
<dbReference type="PROSITE" id="PS51214">
    <property type="entry name" value="IBB"/>
    <property type="match status" value="1"/>
</dbReference>
<feature type="domain" description="IBB" evidence="8">
    <location>
        <begin position="1"/>
        <end position="54"/>
    </location>
</feature>
<organism evidence="9 10">
    <name type="scientific">Fragariocoptes setiger</name>
    <dbReference type="NCBI Taxonomy" id="1670756"/>
    <lineage>
        <taxon>Eukaryota</taxon>
        <taxon>Metazoa</taxon>
        <taxon>Ecdysozoa</taxon>
        <taxon>Arthropoda</taxon>
        <taxon>Chelicerata</taxon>
        <taxon>Arachnida</taxon>
        <taxon>Acari</taxon>
        <taxon>Acariformes</taxon>
        <taxon>Trombidiformes</taxon>
        <taxon>Prostigmata</taxon>
        <taxon>Eupodina</taxon>
        <taxon>Eriophyoidea</taxon>
        <taxon>Phytoptidae</taxon>
        <taxon>Fragariocoptes</taxon>
    </lineage>
</organism>
<sequence>MSNLESHRSKYKNAALSAQELRRRRDEQGVQLRKQKREQALCKRRTMTYENTSDDLMTESDPTPNAIPSDPDHLSLLGEPPSTYPTDRPIITQGLIVALYQDDNIRLMVEAAQRIRKMLSCEPNPPINDVIANGLLPRLTKLLERDDCDILQLEVAWAITNIASGTSEQTQAVVDAGAVPIFIRLLSSPSTKVCEQAVWALGNIIGDGAQMRDEVLKHGILPPLLALVRPDLDVNFLRNVTWVIVNLCRSKDPPPSIEVTRQLIPALNYLITQQDLSILIDTSWALSYVTDTGPEQVQMIIDSGLVAKLVPLLSYPDFKIQTAAIRAVGTIVTGTDEQTQVALDMGALSHIKRLLTESKEKIAKEALWFLSNVAAGDVNQIQAIIDEGFIPLLVHHLEKGEFCVQREAAWTIYNMVISGKREQIDVLIQNNVIDPLCRLLSTDDTGILHLVLDAIMNILKAYETNFNPIAEKIELCGGLDRIEQLQQHVNEDIYKLAYSIIDGYFNDDIGEDKTLKPRMNDTEFEFASPNGSGDGATYSRFDL</sequence>
<feature type="repeat" description="ARM" evidence="5">
    <location>
        <begin position="134"/>
        <end position="177"/>
    </location>
</feature>
<evidence type="ECO:0000313" key="9">
    <source>
        <dbReference type="EMBL" id="KAG9508651.1"/>
    </source>
</evidence>
<dbReference type="Pfam" id="PF00514">
    <property type="entry name" value="Arm"/>
    <property type="match status" value="7"/>
</dbReference>
<feature type="repeat" description="ARM" evidence="5">
    <location>
        <begin position="177"/>
        <end position="204"/>
    </location>
</feature>
<keyword evidence="3" id="KW-0677">Repeat</keyword>
<comment type="similarity">
    <text evidence="1">Belongs to the importin alpha family.</text>
</comment>
<comment type="caution">
    <text evidence="9">The sequence shown here is derived from an EMBL/GenBank/DDBJ whole genome shotgun (WGS) entry which is preliminary data.</text>
</comment>
<evidence type="ECO:0000256" key="4">
    <source>
        <dbReference type="ARBA" id="ARBA00022927"/>
    </source>
</evidence>
<dbReference type="Pfam" id="PF16186">
    <property type="entry name" value="Arm_3"/>
    <property type="match status" value="1"/>
</dbReference>
<proteinExistence type="inferred from homology"/>
<dbReference type="SMART" id="SM00185">
    <property type="entry name" value="ARM"/>
    <property type="match status" value="8"/>
</dbReference>
<dbReference type="PROSITE" id="PS50176">
    <property type="entry name" value="ARM_REPEAT"/>
    <property type="match status" value="2"/>
</dbReference>
<keyword evidence="10" id="KW-1185">Reference proteome</keyword>
<dbReference type="InterPro" id="IPR036975">
    <property type="entry name" value="Importin-a_IBB_sf"/>
</dbReference>
<dbReference type="Gene3D" id="1.25.10.10">
    <property type="entry name" value="Leucine-rich Repeat Variant"/>
    <property type="match status" value="1"/>
</dbReference>
<evidence type="ECO:0000256" key="3">
    <source>
        <dbReference type="ARBA" id="ARBA00022737"/>
    </source>
</evidence>
<dbReference type="Gene3D" id="1.20.5.690">
    <property type="entry name" value="Importin-alpha, importin-beta-binding domain"/>
    <property type="match status" value="1"/>
</dbReference>